<evidence type="ECO:0000256" key="9">
    <source>
        <dbReference type="ARBA" id="ARBA00041863"/>
    </source>
</evidence>
<keyword evidence="3" id="KW-0812">Transmembrane</keyword>
<evidence type="ECO:0000256" key="3">
    <source>
        <dbReference type="ARBA" id="ARBA00022692"/>
    </source>
</evidence>
<evidence type="ECO:0000256" key="10">
    <source>
        <dbReference type="SAM" id="MobiDB-lite"/>
    </source>
</evidence>
<keyword evidence="12" id="KW-1185">Reference proteome</keyword>
<evidence type="ECO:0000256" key="2">
    <source>
        <dbReference type="ARBA" id="ARBA00008969"/>
    </source>
</evidence>
<sequence>MSLKRADGMSIAQALAMTVAEIPVFLYSTFGQSIFSQLKLSPSLKKVLFATALGSVALALTAHQLKRRGRKRKQKTQAKEAPKPVVIPEMLLKTGRPSSLKKGPFTGRQMMSPGSRSNDTMSGISSLAPSKHSSSSHSLASVSFILYTFFSWRQYTNVLYAETAPSSPVALFLLGMELFEEALRKWEQALHVRHSSNSASLTAGDGHQLPRDPLRKKRAETQNKAFAEKLETLLHRAYHLQEDFGSSIPTDSVLADFGTLILPQMESFYQLQYDDATSVTSDDSFFSAAEVRELYPPMKPAALYEEALSLVQDDKVNYRTLRTELLECYNDQDFLAKLHCVRHAFQVLLLVETHRTFFMETGKQMITGLMVKANKSPKAFLESYEDMLLYTQREETWPVTKMELEGRGVVCMNFFDIVLDFILMDAFEDLESPPSSVVAVLRNRWLSDSFKETALATACWSVLKAKRRLLMVPDGFISHFYAISEHVSPVLAFGFLGPRQHLSEVCTIFKQQIVQYLKDMFDHDKVRFTTVQCLAEDVLKLSHRRSEILLGYLGIDSLVELNGALPRDTEGS</sequence>
<dbReference type="InterPro" id="IPR019392">
    <property type="entry name" value="Miga"/>
</dbReference>
<name>A0A3Q3APN5_KRYMA</name>
<dbReference type="PANTHER" id="PTHR21508">
    <property type="entry name" value="MITOGUARDIN"/>
    <property type="match status" value="1"/>
</dbReference>
<accession>A0A3Q3APN5</accession>
<feature type="region of interest" description="Disordered" evidence="10">
    <location>
        <begin position="96"/>
        <end position="135"/>
    </location>
</feature>
<evidence type="ECO:0000313" key="11">
    <source>
        <dbReference type="Ensembl" id="ENSKMAP00000013444.1"/>
    </source>
</evidence>
<dbReference type="GO" id="GO:0008053">
    <property type="term" value="P:mitochondrial fusion"/>
    <property type="evidence" value="ECO:0007669"/>
    <property type="project" value="InterPro"/>
</dbReference>
<evidence type="ECO:0000256" key="7">
    <source>
        <dbReference type="ARBA" id="ARBA00023136"/>
    </source>
</evidence>
<dbReference type="GeneTree" id="ENSGT00390000008565"/>
<evidence type="ECO:0000313" key="12">
    <source>
        <dbReference type="Proteomes" id="UP000264800"/>
    </source>
</evidence>
<evidence type="ECO:0000256" key="5">
    <source>
        <dbReference type="ARBA" id="ARBA00022989"/>
    </source>
</evidence>
<protein>
    <recommendedName>
        <fullName evidence="8">Mitoguardin 2</fullName>
    </recommendedName>
    <alternativeName>
        <fullName evidence="9">Protein FAM73B</fullName>
    </alternativeName>
</protein>
<keyword evidence="5" id="KW-1133">Transmembrane helix</keyword>
<keyword evidence="4" id="KW-1000">Mitochondrion outer membrane</keyword>
<evidence type="ECO:0000256" key="4">
    <source>
        <dbReference type="ARBA" id="ARBA00022787"/>
    </source>
</evidence>
<dbReference type="AlphaFoldDB" id="A0A3Q3APN5"/>
<evidence type="ECO:0000256" key="1">
    <source>
        <dbReference type="ARBA" id="ARBA00004374"/>
    </source>
</evidence>
<dbReference type="Ensembl" id="ENSKMAT00000013651.1">
    <property type="protein sequence ID" value="ENSKMAP00000013444.1"/>
    <property type="gene ID" value="ENSKMAG00000010056.1"/>
</dbReference>
<reference evidence="11" key="2">
    <citation type="submission" date="2025-09" db="UniProtKB">
        <authorList>
            <consortium name="Ensembl"/>
        </authorList>
    </citation>
    <scope>IDENTIFICATION</scope>
</reference>
<feature type="compositionally biased region" description="Polar residues" evidence="10">
    <location>
        <begin position="112"/>
        <end position="124"/>
    </location>
</feature>
<dbReference type="GO" id="GO:0005741">
    <property type="term" value="C:mitochondrial outer membrane"/>
    <property type="evidence" value="ECO:0007669"/>
    <property type="project" value="UniProtKB-SubCell"/>
</dbReference>
<evidence type="ECO:0000256" key="8">
    <source>
        <dbReference type="ARBA" id="ARBA00040959"/>
    </source>
</evidence>
<dbReference type="Pfam" id="PF10265">
    <property type="entry name" value="Miga"/>
    <property type="match status" value="1"/>
</dbReference>
<feature type="compositionally biased region" description="Low complexity" evidence="10">
    <location>
        <begin position="125"/>
        <end position="135"/>
    </location>
</feature>
<organism evidence="11 12">
    <name type="scientific">Kryptolebias marmoratus</name>
    <name type="common">Mangrove killifish</name>
    <name type="synonym">Rivulus marmoratus</name>
    <dbReference type="NCBI Taxonomy" id="37003"/>
    <lineage>
        <taxon>Eukaryota</taxon>
        <taxon>Metazoa</taxon>
        <taxon>Chordata</taxon>
        <taxon>Craniata</taxon>
        <taxon>Vertebrata</taxon>
        <taxon>Euteleostomi</taxon>
        <taxon>Actinopterygii</taxon>
        <taxon>Neopterygii</taxon>
        <taxon>Teleostei</taxon>
        <taxon>Neoteleostei</taxon>
        <taxon>Acanthomorphata</taxon>
        <taxon>Ovalentaria</taxon>
        <taxon>Atherinomorphae</taxon>
        <taxon>Cyprinodontiformes</taxon>
        <taxon>Rivulidae</taxon>
        <taxon>Kryptolebias</taxon>
    </lineage>
</organism>
<keyword evidence="6" id="KW-0496">Mitochondrion</keyword>
<comment type="similarity">
    <text evidence="2">Belongs to the mitoguardin family.</text>
</comment>
<dbReference type="Proteomes" id="UP000264800">
    <property type="component" value="Unplaced"/>
</dbReference>
<reference evidence="11" key="1">
    <citation type="submission" date="2025-08" db="UniProtKB">
        <authorList>
            <consortium name="Ensembl"/>
        </authorList>
    </citation>
    <scope>IDENTIFICATION</scope>
</reference>
<dbReference type="PANTHER" id="PTHR21508:SF4">
    <property type="entry name" value="MITOGUARDIN 2"/>
    <property type="match status" value="1"/>
</dbReference>
<comment type="subcellular location">
    <subcellularLocation>
        <location evidence="1">Mitochondrion outer membrane</location>
        <topology evidence="1">Multi-pass membrane protein</topology>
    </subcellularLocation>
</comment>
<keyword evidence="7" id="KW-0472">Membrane</keyword>
<evidence type="ECO:0000256" key="6">
    <source>
        <dbReference type="ARBA" id="ARBA00023128"/>
    </source>
</evidence>
<proteinExistence type="inferred from homology"/>